<dbReference type="PANTHER" id="PTHR43415:SF3">
    <property type="entry name" value="GNAT-FAMILY ACETYLTRANSFERASE"/>
    <property type="match status" value="1"/>
</dbReference>
<comment type="caution">
    <text evidence="2">The sequence shown here is derived from an EMBL/GenBank/DDBJ whole genome shotgun (WGS) entry which is preliminary data.</text>
</comment>
<evidence type="ECO:0000313" key="3">
    <source>
        <dbReference type="Proteomes" id="UP001649381"/>
    </source>
</evidence>
<gene>
    <name evidence="2" type="ORF">L2716_03010</name>
</gene>
<dbReference type="Pfam" id="PF13302">
    <property type="entry name" value="Acetyltransf_3"/>
    <property type="match status" value="1"/>
</dbReference>
<accession>A0ABS9GV17</accession>
<keyword evidence="3" id="KW-1185">Reference proteome</keyword>
<dbReference type="PROSITE" id="PS51186">
    <property type="entry name" value="GNAT"/>
    <property type="match status" value="1"/>
</dbReference>
<protein>
    <submittedName>
        <fullName evidence="2">GNAT family N-acetyltransferase</fullName>
    </submittedName>
</protein>
<reference evidence="2 3" key="1">
    <citation type="submission" date="2022-01" db="EMBL/GenBank/DDBJ databases">
        <title>Alkalihalobacillus sp. EGI L200015, a novel bacterium isolated from a salt lake sediment.</title>
        <authorList>
            <person name="Gao L."/>
            <person name="Fang B.-Z."/>
            <person name="Li W.-J."/>
        </authorList>
    </citation>
    <scope>NUCLEOTIDE SEQUENCE [LARGE SCALE GENOMIC DNA]</scope>
    <source>
        <strain evidence="2 3">KCTC 12718</strain>
    </source>
</reference>
<dbReference type="EMBL" id="JAKIJS010000001">
    <property type="protein sequence ID" value="MCF6136684.1"/>
    <property type="molecule type" value="Genomic_DNA"/>
</dbReference>
<dbReference type="InterPro" id="IPR000182">
    <property type="entry name" value="GNAT_dom"/>
</dbReference>
<proteinExistence type="predicted"/>
<dbReference type="Gene3D" id="3.40.630.30">
    <property type="match status" value="1"/>
</dbReference>
<dbReference type="SUPFAM" id="SSF55729">
    <property type="entry name" value="Acyl-CoA N-acyltransferases (Nat)"/>
    <property type="match status" value="1"/>
</dbReference>
<organism evidence="2 3">
    <name type="scientific">Pseudalkalibacillus berkeleyi</name>
    <dbReference type="NCBI Taxonomy" id="1069813"/>
    <lineage>
        <taxon>Bacteria</taxon>
        <taxon>Bacillati</taxon>
        <taxon>Bacillota</taxon>
        <taxon>Bacilli</taxon>
        <taxon>Bacillales</taxon>
        <taxon>Fictibacillaceae</taxon>
        <taxon>Pseudalkalibacillus</taxon>
    </lineage>
</organism>
<dbReference type="PANTHER" id="PTHR43415">
    <property type="entry name" value="SPERMIDINE N(1)-ACETYLTRANSFERASE"/>
    <property type="match status" value="1"/>
</dbReference>
<dbReference type="Proteomes" id="UP001649381">
    <property type="component" value="Unassembled WGS sequence"/>
</dbReference>
<evidence type="ECO:0000259" key="1">
    <source>
        <dbReference type="PROSITE" id="PS51186"/>
    </source>
</evidence>
<feature type="domain" description="N-acetyltransferase" evidence="1">
    <location>
        <begin position="10"/>
        <end position="174"/>
    </location>
</feature>
<evidence type="ECO:0000313" key="2">
    <source>
        <dbReference type="EMBL" id="MCF6136684.1"/>
    </source>
</evidence>
<dbReference type="RefSeq" id="WP_236331653.1">
    <property type="nucleotide sequence ID" value="NZ_JAKIJS010000001.1"/>
</dbReference>
<dbReference type="InterPro" id="IPR016181">
    <property type="entry name" value="Acyl_CoA_acyltransferase"/>
</dbReference>
<sequence length="177" mass="21037">MALLFRGEKVRLRKMTGDDVKDFHRWQNDMDIAPLINPFIDLQSIEDVQETFKGMLSAEHRKNYIIEHIEDNIAIGYMGLFNINHYQKNAECYIALCENQYRGMGLGSESMKLLMDYVFSELNLHRLSLRVFADNNHAIRMYKNLGFSQEGRLREMRYRKGNWQDSLIMSILQREYE</sequence>
<name>A0ABS9GV17_9BACL</name>